<dbReference type="SMART" id="SM00487">
    <property type="entry name" value="DEXDc"/>
    <property type="match status" value="1"/>
</dbReference>
<keyword evidence="1" id="KW-0547">Nucleotide-binding</keyword>
<organism evidence="5 6">
    <name type="scientific">Halolamina litorea</name>
    <dbReference type="NCBI Taxonomy" id="1515593"/>
    <lineage>
        <taxon>Archaea</taxon>
        <taxon>Methanobacteriati</taxon>
        <taxon>Methanobacteriota</taxon>
        <taxon>Stenosarchaea group</taxon>
        <taxon>Halobacteria</taxon>
        <taxon>Halobacteriales</taxon>
        <taxon>Haloferacaceae</taxon>
    </lineage>
</organism>
<dbReference type="Proteomes" id="UP001597139">
    <property type="component" value="Unassembled WGS sequence"/>
</dbReference>
<accession>A0ABD6BQG5</accession>
<dbReference type="SUPFAM" id="SSF52540">
    <property type="entry name" value="P-loop containing nucleoside triphosphate hydrolases"/>
    <property type="match status" value="1"/>
</dbReference>
<dbReference type="InterPro" id="IPR027417">
    <property type="entry name" value="P-loop_NTPase"/>
</dbReference>
<proteinExistence type="predicted"/>
<dbReference type="Pfam" id="PF00270">
    <property type="entry name" value="DEAD"/>
    <property type="match status" value="1"/>
</dbReference>
<evidence type="ECO:0000313" key="5">
    <source>
        <dbReference type="EMBL" id="MFD1566933.1"/>
    </source>
</evidence>
<keyword evidence="5" id="KW-0378">Hydrolase</keyword>
<protein>
    <submittedName>
        <fullName evidence="5">DEAD/DEAH box helicase</fullName>
        <ecNumber evidence="5">3.6.4.-</ecNumber>
    </submittedName>
</protein>
<dbReference type="Pfam" id="PF09369">
    <property type="entry name" value="MZB"/>
    <property type="match status" value="1"/>
</dbReference>
<dbReference type="EMBL" id="JBHUCZ010000002">
    <property type="protein sequence ID" value="MFD1566933.1"/>
    <property type="molecule type" value="Genomic_DNA"/>
</dbReference>
<dbReference type="GO" id="GO:0004386">
    <property type="term" value="F:helicase activity"/>
    <property type="evidence" value="ECO:0007669"/>
    <property type="project" value="UniProtKB-KW"/>
</dbReference>
<evidence type="ECO:0000259" key="4">
    <source>
        <dbReference type="PROSITE" id="PS51194"/>
    </source>
</evidence>
<gene>
    <name evidence="5" type="ORF">ACFSAU_05455</name>
</gene>
<dbReference type="InterPro" id="IPR011545">
    <property type="entry name" value="DEAD/DEAH_box_helicase_dom"/>
</dbReference>
<dbReference type="Gene3D" id="3.40.50.300">
    <property type="entry name" value="P-loop containing nucleotide triphosphate hydrolases"/>
    <property type="match status" value="2"/>
</dbReference>
<dbReference type="PANTHER" id="PTHR47957:SF3">
    <property type="entry name" value="ATP-DEPENDENT HELICASE HRQ1"/>
    <property type="match status" value="1"/>
</dbReference>
<dbReference type="PROSITE" id="PS51192">
    <property type="entry name" value="HELICASE_ATP_BIND_1"/>
    <property type="match status" value="1"/>
</dbReference>
<dbReference type="PROSITE" id="PS51194">
    <property type="entry name" value="HELICASE_CTER"/>
    <property type="match status" value="1"/>
</dbReference>
<keyword evidence="6" id="KW-1185">Reference proteome</keyword>
<dbReference type="InterPro" id="IPR018973">
    <property type="entry name" value="MZB"/>
</dbReference>
<dbReference type="RefSeq" id="WP_267646622.1">
    <property type="nucleotide sequence ID" value="NZ_JANHGR010000001.1"/>
</dbReference>
<feature type="domain" description="Helicase ATP-binding" evidence="3">
    <location>
        <begin position="60"/>
        <end position="243"/>
    </location>
</feature>
<dbReference type="GO" id="GO:0005524">
    <property type="term" value="F:ATP binding"/>
    <property type="evidence" value="ECO:0007669"/>
    <property type="project" value="UniProtKB-KW"/>
</dbReference>
<evidence type="ECO:0000256" key="2">
    <source>
        <dbReference type="ARBA" id="ARBA00022840"/>
    </source>
</evidence>
<comment type="caution">
    <text evidence="5">The sequence shown here is derived from an EMBL/GenBank/DDBJ whole genome shotgun (WGS) entry which is preliminary data.</text>
</comment>
<keyword evidence="2" id="KW-0067">ATP-binding</keyword>
<dbReference type="PANTHER" id="PTHR47957">
    <property type="entry name" value="ATP-DEPENDENT HELICASE HRQ1"/>
    <property type="match status" value="1"/>
</dbReference>
<dbReference type="GO" id="GO:0140097">
    <property type="term" value="F:catalytic activity, acting on DNA"/>
    <property type="evidence" value="ECO:0007669"/>
    <property type="project" value="UniProtKB-ARBA"/>
</dbReference>
<dbReference type="CDD" id="cd18797">
    <property type="entry name" value="SF2_C_Hrq"/>
    <property type="match status" value="1"/>
</dbReference>
<dbReference type="AlphaFoldDB" id="A0ABD6BQG5"/>
<evidence type="ECO:0000259" key="3">
    <source>
        <dbReference type="PROSITE" id="PS51192"/>
    </source>
</evidence>
<dbReference type="InterPro" id="IPR001650">
    <property type="entry name" value="Helicase_C-like"/>
</dbReference>
<name>A0ABD6BQG5_9EURY</name>
<dbReference type="CDD" id="cd17923">
    <property type="entry name" value="DEXHc_Hrq1-like"/>
    <property type="match status" value="1"/>
</dbReference>
<evidence type="ECO:0000256" key="1">
    <source>
        <dbReference type="ARBA" id="ARBA00022741"/>
    </source>
</evidence>
<evidence type="ECO:0000313" key="6">
    <source>
        <dbReference type="Proteomes" id="UP001597139"/>
    </source>
</evidence>
<reference evidence="5 6" key="1">
    <citation type="journal article" date="2019" name="Int. J. Syst. Evol. Microbiol.">
        <title>The Global Catalogue of Microorganisms (GCM) 10K type strain sequencing project: providing services to taxonomists for standard genome sequencing and annotation.</title>
        <authorList>
            <consortium name="The Broad Institute Genomics Platform"/>
            <consortium name="The Broad Institute Genome Sequencing Center for Infectious Disease"/>
            <person name="Wu L."/>
            <person name="Ma J."/>
        </authorList>
    </citation>
    <scope>NUCLEOTIDE SEQUENCE [LARGE SCALE GENOMIC DNA]</scope>
    <source>
        <strain evidence="5 6">CGMCC 1.12859</strain>
    </source>
</reference>
<dbReference type="SMART" id="SM00490">
    <property type="entry name" value="HELICc"/>
    <property type="match status" value="1"/>
</dbReference>
<dbReference type="InterPro" id="IPR014001">
    <property type="entry name" value="Helicase_ATP-bd"/>
</dbReference>
<dbReference type="GO" id="GO:0016787">
    <property type="term" value="F:hydrolase activity"/>
    <property type="evidence" value="ECO:0007669"/>
    <property type="project" value="UniProtKB-KW"/>
</dbReference>
<dbReference type="EC" id="3.6.4.-" evidence="5"/>
<sequence>MHDPLDWLRERPYYADQVAAHRRIPARDPVFADLDLEPRLESALAERGIERLFGHQADTIEAVRSGDDAVIATETASGKSLAYTVPAFEDAMDHGGRTLYLGPQNALIADQLETLSELARDLGFGSRVSVAQYTGRLSKSEKRDVRDRRPTVLLSNPDMVHYALLPHAHRLWEWFFRSLETVVIDEVHSYRGVFGSQVALLLRRLNRVCERYGADPTYICCSASIGNPVEHAATVTGRDPSGFSLVDDDTSSTGPRDWVLWNPPEYEQERGTGRRRSSHTESMRLFTDLVEAGQQTLVFTRSRQTAERYASESAKELRSRGANDLANTVGAYQGSLTDDRRRELEEQLHDGDLRGVWSTNALELGVDVGGLDAVIIDGYPGTRMSAFQQAGRAGRGDDAALVLLVAGEDQLDQYLMSNPAEFFDGEPEDAISDPENTEIMPNHVASAAAENWLSRDDERHFGEPFPDVVGDLEASGVLERRETADGIRWTHDGGESPQHSMNLRTIDDREIDLRDARSGDVIASLSFSDALRDAHPGAIYHHQGQRYEVAELDLDRDTARLQPTWADYHTRVLTEKSVTVHEDLTEKPLSARPDTTVRFADISMTERITGFERQDAASGETLGTEALDLPETTLRTKALYWTVPEDTEVEMRAIGAENGDPEYGFNGGIHAAEHGVISLFPLYLLCDRADIGGLSTPYHSHTDQSTIFIYDGHPGGVGLTRRGYDRIEELMSRTARLIDDCDCADGCPSCVQSPHCGNANDPLSKPEAVHLLDELTGGN</sequence>
<dbReference type="Pfam" id="PF00271">
    <property type="entry name" value="Helicase_C"/>
    <property type="match status" value="1"/>
</dbReference>
<keyword evidence="5" id="KW-0347">Helicase</keyword>
<feature type="domain" description="Helicase C-terminal" evidence="4">
    <location>
        <begin position="285"/>
        <end position="439"/>
    </location>
</feature>